<dbReference type="OMA" id="CWTIPAS"/>
<dbReference type="Gene3D" id="3.40.50.150">
    <property type="entry name" value="Vaccinia Virus protein VP39"/>
    <property type="match status" value="1"/>
</dbReference>
<keyword evidence="6" id="KW-0597">Phosphoprotein</keyword>
<evidence type="ECO:0000256" key="22">
    <source>
        <dbReference type="ARBA" id="ARBA00081504"/>
    </source>
</evidence>
<dbReference type="HOGENOM" id="CLU_029658_3_1_1"/>
<evidence type="ECO:0000256" key="19">
    <source>
        <dbReference type="ARBA" id="ARBA00057179"/>
    </source>
</evidence>
<evidence type="ECO:0000256" key="12">
    <source>
        <dbReference type="ARBA" id="ARBA00023242"/>
    </source>
</evidence>
<evidence type="ECO:0000256" key="8">
    <source>
        <dbReference type="ARBA" id="ARBA00022679"/>
    </source>
</evidence>
<evidence type="ECO:0000256" key="3">
    <source>
        <dbReference type="ARBA" id="ARBA00004604"/>
    </source>
</evidence>
<dbReference type="GO" id="GO:0005737">
    <property type="term" value="C:cytoplasm"/>
    <property type="evidence" value="ECO:0007669"/>
    <property type="project" value="UniProtKB-SubCell"/>
</dbReference>
<evidence type="ECO:0000256" key="18">
    <source>
        <dbReference type="ARBA" id="ARBA00049790"/>
    </source>
</evidence>
<evidence type="ECO:0000256" key="4">
    <source>
        <dbReference type="ARBA" id="ARBA00018517"/>
    </source>
</evidence>
<evidence type="ECO:0000256" key="14">
    <source>
        <dbReference type="ARBA" id="ARBA00047418"/>
    </source>
</evidence>
<name>M4DEG3_BRACM</name>
<keyword evidence="8" id="KW-0808">Transferase</keyword>
<organism evidence="23 24">
    <name type="scientific">Brassica campestris</name>
    <name type="common">Field mustard</name>
    <dbReference type="NCBI Taxonomy" id="3711"/>
    <lineage>
        <taxon>Eukaryota</taxon>
        <taxon>Viridiplantae</taxon>
        <taxon>Streptophyta</taxon>
        <taxon>Embryophyta</taxon>
        <taxon>Tracheophyta</taxon>
        <taxon>Spermatophyta</taxon>
        <taxon>Magnoliopsida</taxon>
        <taxon>eudicotyledons</taxon>
        <taxon>Gunneridae</taxon>
        <taxon>Pentapetalae</taxon>
        <taxon>rosids</taxon>
        <taxon>malvids</taxon>
        <taxon>Brassicales</taxon>
        <taxon>Brassicaceae</taxon>
        <taxon>Brassiceae</taxon>
        <taxon>Brassica</taxon>
    </lineage>
</organism>
<dbReference type="SUPFAM" id="SSF53335">
    <property type="entry name" value="S-adenosyl-L-methionine-dependent methyltransferases"/>
    <property type="match status" value="1"/>
</dbReference>
<dbReference type="CDD" id="cd02440">
    <property type="entry name" value="AdoMet_MTases"/>
    <property type="match status" value="1"/>
</dbReference>
<keyword evidence="5" id="KW-0963">Cytoplasm</keyword>
<dbReference type="Proteomes" id="UP000011750">
    <property type="component" value="Chromosome A07"/>
</dbReference>
<comment type="function">
    <text evidence="19">Catalyzes the 2 serial methylation steps for the conversion of the 7-monomethylguanosine (m(7)G) caps of snRNAs and snoRNAs to a 2,2,7-trimethylguanosine (m(2,2,7)G) cap structure. The enzyme is specific for guanine, and N7 methylation must precede N2 methylation. Hypermethylation of the m7G cap of U snRNAs leads to their concentration in nuclear foci, their colocalization with coilin and the formation of canonical Cajal bodies (CBs). Plays a role in transcriptional regulation.</text>
</comment>
<evidence type="ECO:0000256" key="16">
    <source>
        <dbReference type="ARBA" id="ARBA00048763"/>
    </source>
</evidence>
<keyword evidence="12" id="KW-0539">Nucleus</keyword>
<evidence type="ECO:0000256" key="2">
    <source>
        <dbReference type="ARBA" id="ARBA00004496"/>
    </source>
</evidence>
<evidence type="ECO:0000256" key="20">
    <source>
        <dbReference type="ARBA" id="ARBA00064494"/>
    </source>
</evidence>
<keyword evidence="7" id="KW-0489">Methyltransferase</keyword>
<evidence type="ECO:0000256" key="7">
    <source>
        <dbReference type="ARBA" id="ARBA00022603"/>
    </source>
</evidence>
<proteinExistence type="inferred from homology"/>
<dbReference type="PANTHER" id="PTHR14741:SF41">
    <property type="entry name" value="TRIMETHYLGUANOSINE SYNTHASE"/>
    <property type="match status" value="1"/>
</dbReference>
<dbReference type="InParanoid" id="M4DEG3"/>
<dbReference type="Pfam" id="PF09445">
    <property type="entry name" value="Methyltransf_15"/>
    <property type="match status" value="1"/>
</dbReference>
<reference evidence="23" key="3">
    <citation type="submission" date="2023-03" db="UniProtKB">
        <authorList>
            <consortium name="EnsemblPlants"/>
        </authorList>
    </citation>
    <scope>IDENTIFICATION</scope>
    <source>
        <strain evidence="23">cv. Chiifu-401-42</strain>
    </source>
</reference>
<sequence>MTIDDQSHLKKEGENSTNPKINRYWIQRYDLFSRYDEGIQIDEEGWYSVTHEEIAIKHAERCRGKVVIDCFAGVGGNTIQFAKVSSSVIAIDIDPMKVQMAMNNANVYGVANHVDFVVGDFFSLAPSLKGDVSFLSPPWGGPNYCKVESFKMDMLQPRDGYSLFKIVQSITPNIIMYLPKNVDLAQLEELASLSSPPLTLEIEESCIGGKRRSKGRALLICLLSNHLSIVGYLASKGLTGSTAAVAVAVDESRINHRLCWTIPASSFGLCPSR</sequence>
<comment type="similarity">
    <text evidence="13">Belongs to the methyltransferase superfamily. Trimethylguanosine synthase family.</text>
</comment>
<evidence type="ECO:0000256" key="15">
    <source>
        <dbReference type="ARBA" id="ARBA00048740"/>
    </source>
</evidence>
<evidence type="ECO:0000313" key="24">
    <source>
        <dbReference type="Proteomes" id="UP000011750"/>
    </source>
</evidence>
<dbReference type="FunFam" id="3.40.50.150:FF:000066">
    <property type="entry name" value="Trimethylguanosine synthase 1"/>
    <property type="match status" value="1"/>
</dbReference>
<evidence type="ECO:0000256" key="21">
    <source>
        <dbReference type="ARBA" id="ARBA00079339"/>
    </source>
</evidence>
<dbReference type="eggNOG" id="KOG2730">
    <property type="taxonomic scope" value="Eukaryota"/>
</dbReference>
<comment type="subunit">
    <text evidence="20">May form homooligomers. Interacts with CREBBP/CBP, EED/WAIT1, EP300/P300, NCOA6/PRIP, PPARBP/PBP and SMN.</text>
</comment>
<dbReference type="Gramene" id="Bra014884.1">
    <property type="protein sequence ID" value="Bra014884.1-P"/>
    <property type="gene ID" value="Bra014884"/>
</dbReference>
<dbReference type="InterPro" id="IPR029063">
    <property type="entry name" value="SAM-dependent_MTases_sf"/>
</dbReference>
<dbReference type="InterPro" id="IPR019012">
    <property type="entry name" value="RNA_cap_Gua-N2-MeTrfase"/>
</dbReference>
<evidence type="ECO:0000256" key="11">
    <source>
        <dbReference type="ARBA" id="ARBA00023163"/>
    </source>
</evidence>
<dbReference type="STRING" id="51351.M4DEG3"/>
<evidence type="ECO:0000256" key="6">
    <source>
        <dbReference type="ARBA" id="ARBA00022553"/>
    </source>
</evidence>
<keyword evidence="10" id="KW-0805">Transcription regulation</keyword>
<evidence type="ECO:0000256" key="17">
    <source>
        <dbReference type="ARBA" id="ARBA00049075"/>
    </source>
</evidence>
<comment type="catalytic activity">
    <reaction evidence="15">
        <text>a 5'-end (N(7)-methyl 5'-triphosphoguanosine)-ribonucleoside in snoRNA + S-adenosyl-L-methionine = a 5'-end (N(2),N(7)-dimethyl 5'-triphosphoguanosine)-ribonucleoside in snoRNA + S-adenosyl-L-homocysteine + H(+)</text>
        <dbReference type="Rhea" id="RHEA:78475"/>
        <dbReference type="Rhea" id="RHEA-COMP:19086"/>
        <dbReference type="Rhea" id="RHEA-COMP:19088"/>
        <dbReference type="ChEBI" id="CHEBI:15378"/>
        <dbReference type="ChEBI" id="CHEBI:57856"/>
        <dbReference type="ChEBI" id="CHEBI:59789"/>
        <dbReference type="ChEBI" id="CHEBI:156461"/>
        <dbReference type="ChEBI" id="CHEBI:172880"/>
    </reaction>
    <physiologicalReaction direction="left-to-right" evidence="15">
        <dbReference type="Rhea" id="RHEA:78476"/>
    </physiologicalReaction>
</comment>
<dbReference type="PANTHER" id="PTHR14741">
    <property type="entry name" value="S-ADENOSYLMETHIONINE-DEPENDENT METHYLTRANSFERASE RELATED"/>
    <property type="match status" value="1"/>
</dbReference>
<evidence type="ECO:0000256" key="5">
    <source>
        <dbReference type="ARBA" id="ARBA00022490"/>
    </source>
</evidence>
<dbReference type="AlphaFoldDB" id="M4DEG3"/>
<protein>
    <recommendedName>
        <fullName evidence="4">Trimethylguanosine synthase</fullName>
    </recommendedName>
    <alternativeName>
        <fullName evidence="18">Cap-specific guanine-N(2) methyltransferase</fullName>
    </alternativeName>
    <alternativeName>
        <fullName evidence="21">Nuclear receptor coactivator 6-interacting protein</fullName>
    </alternativeName>
    <alternativeName>
        <fullName evidence="22">PRIP-interacting protein with methyltransferase motif</fullName>
    </alternativeName>
</protein>
<evidence type="ECO:0000256" key="9">
    <source>
        <dbReference type="ARBA" id="ARBA00022691"/>
    </source>
</evidence>
<dbReference type="EnsemblPlants" id="Bra014884.1">
    <property type="protein sequence ID" value="Bra014884.1-P"/>
    <property type="gene ID" value="Bra014884"/>
</dbReference>
<keyword evidence="24" id="KW-1185">Reference proteome</keyword>
<reference evidence="23 24" key="1">
    <citation type="journal article" date="2011" name="Nat. Genet.">
        <title>The genome of the mesopolyploid crop species Brassica rapa.</title>
        <authorList>
            <consortium name="Brassica rapa Genome Sequencing Project Consortium"/>
            <person name="Wang X."/>
            <person name="Wang H."/>
            <person name="Wang J."/>
            <person name="Sun R."/>
            <person name="Wu J."/>
            <person name="Liu S."/>
            <person name="Bai Y."/>
            <person name="Mun J.H."/>
            <person name="Bancroft I."/>
            <person name="Cheng F."/>
            <person name="Huang S."/>
            <person name="Li X."/>
            <person name="Hua W."/>
            <person name="Wang J."/>
            <person name="Wang X."/>
            <person name="Freeling M."/>
            <person name="Pires J.C."/>
            <person name="Paterson A.H."/>
            <person name="Chalhoub B."/>
            <person name="Wang B."/>
            <person name="Hayward A."/>
            <person name="Sharpe A.G."/>
            <person name="Park B.S."/>
            <person name="Weisshaar B."/>
            <person name="Liu B."/>
            <person name="Li B."/>
            <person name="Liu B."/>
            <person name="Tong C."/>
            <person name="Song C."/>
            <person name="Duran C."/>
            <person name="Peng C."/>
            <person name="Geng C."/>
            <person name="Koh C."/>
            <person name="Lin C."/>
            <person name="Edwards D."/>
            <person name="Mu D."/>
            <person name="Shen D."/>
            <person name="Soumpourou E."/>
            <person name="Li F."/>
            <person name="Fraser F."/>
            <person name="Conant G."/>
            <person name="Lassalle G."/>
            <person name="King G.J."/>
            <person name="Bonnema G."/>
            <person name="Tang H."/>
            <person name="Wang H."/>
            <person name="Belcram H."/>
            <person name="Zhou H."/>
            <person name="Hirakawa H."/>
            <person name="Abe H."/>
            <person name="Guo H."/>
            <person name="Wang H."/>
            <person name="Jin H."/>
            <person name="Parkin I.A."/>
            <person name="Batley J."/>
            <person name="Kim J.S."/>
            <person name="Just J."/>
            <person name="Li J."/>
            <person name="Xu J."/>
            <person name="Deng J."/>
            <person name="Kim J.A."/>
            <person name="Li J."/>
            <person name="Yu J."/>
            <person name="Meng J."/>
            <person name="Wang J."/>
            <person name="Min J."/>
            <person name="Poulain J."/>
            <person name="Wang J."/>
            <person name="Hatakeyama K."/>
            <person name="Wu K."/>
            <person name="Wang L."/>
            <person name="Fang L."/>
            <person name="Trick M."/>
            <person name="Links M.G."/>
            <person name="Zhao M."/>
            <person name="Jin M."/>
            <person name="Ramchiary N."/>
            <person name="Drou N."/>
            <person name="Berkman P.J."/>
            <person name="Cai Q."/>
            <person name="Huang Q."/>
            <person name="Li R."/>
            <person name="Tabata S."/>
            <person name="Cheng S."/>
            <person name="Zhang S."/>
            <person name="Zhang S."/>
            <person name="Huang S."/>
            <person name="Sato S."/>
            <person name="Sun S."/>
            <person name="Kwon S.J."/>
            <person name="Choi S.R."/>
            <person name="Lee T.H."/>
            <person name="Fan W."/>
            <person name="Zhao X."/>
            <person name="Tan X."/>
            <person name="Xu X."/>
            <person name="Wang Y."/>
            <person name="Qiu Y."/>
            <person name="Yin Y."/>
            <person name="Li Y."/>
            <person name="Du Y."/>
            <person name="Liao Y."/>
            <person name="Lim Y."/>
            <person name="Narusaka Y."/>
            <person name="Wang Y."/>
            <person name="Wang Z."/>
            <person name="Li Z."/>
            <person name="Wang Z."/>
            <person name="Xiong Z."/>
            <person name="Zhang Z."/>
        </authorList>
    </citation>
    <scope>NUCLEOTIDE SEQUENCE [LARGE SCALE GENOMIC DNA]</scope>
    <source>
        <strain evidence="23 24">cv. Chiifu-401-42</strain>
    </source>
</reference>
<accession>M4DEG3</accession>
<dbReference type="GO" id="GO:0005634">
    <property type="term" value="C:nucleus"/>
    <property type="evidence" value="ECO:0000318"/>
    <property type="project" value="GO_Central"/>
</dbReference>
<dbReference type="GO" id="GO:0005730">
    <property type="term" value="C:nucleolus"/>
    <property type="evidence" value="ECO:0007669"/>
    <property type="project" value="UniProtKB-SubCell"/>
</dbReference>
<dbReference type="GO" id="GO:0015030">
    <property type="term" value="C:Cajal body"/>
    <property type="evidence" value="ECO:0007669"/>
    <property type="project" value="UniProtKB-SubCell"/>
</dbReference>
<comment type="catalytic activity">
    <reaction evidence="14">
        <text>a 5'-end (N(2),N(7)-dimethyl 5'-triphosphoguanosine)-ribonucleoside in snoRNA + S-adenosyl-L-methionine = a 5'-end (N(2),N(2),N(7)-trimethyl 5'-triphosphoguanosine)-ribonucleoside in snoRNA + S-adenosyl-L-homocysteine + H(+)</text>
        <dbReference type="Rhea" id="RHEA:78507"/>
        <dbReference type="Rhea" id="RHEA-COMP:19088"/>
        <dbReference type="Rhea" id="RHEA-COMP:19090"/>
        <dbReference type="ChEBI" id="CHEBI:15378"/>
        <dbReference type="ChEBI" id="CHEBI:57856"/>
        <dbReference type="ChEBI" id="CHEBI:59789"/>
        <dbReference type="ChEBI" id="CHEBI:167623"/>
        <dbReference type="ChEBI" id="CHEBI:172880"/>
    </reaction>
    <physiologicalReaction direction="left-to-right" evidence="14">
        <dbReference type="Rhea" id="RHEA:78508"/>
    </physiologicalReaction>
</comment>
<evidence type="ECO:0000256" key="1">
    <source>
        <dbReference type="ARBA" id="ARBA00004408"/>
    </source>
</evidence>
<evidence type="ECO:0000256" key="10">
    <source>
        <dbReference type="ARBA" id="ARBA00023015"/>
    </source>
</evidence>
<keyword evidence="11" id="KW-0804">Transcription</keyword>
<comment type="catalytic activity">
    <reaction evidence="17">
        <text>a 5'-end (N(7)-methyl 5'-triphosphoguanosine)-ribonucleoside in snRNA + S-adenosyl-L-methionine = a 5'-end (N(2),N(7)-dimethyl 5'-triphosphoguanosine)-ribonucleoside in snRNA + S-adenosyl-L-homocysteine + H(+)</text>
        <dbReference type="Rhea" id="RHEA:78471"/>
        <dbReference type="Rhea" id="RHEA-COMP:19085"/>
        <dbReference type="Rhea" id="RHEA-COMP:19087"/>
        <dbReference type="ChEBI" id="CHEBI:15378"/>
        <dbReference type="ChEBI" id="CHEBI:57856"/>
        <dbReference type="ChEBI" id="CHEBI:59789"/>
        <dbReference type="ChEBI" id="CHEBI:156461"/>
        <dbReference type="ChEBI" id="CHEBI:172880"/>
    </reaction>
    <physiologicalReaction direction="left-to-right" evidence="17">
        <dbReference type="Rhea" id="RHEA:78472"/>
    </physiologicalReaction>
</comment>
<comment type="subcellular location">
    <subcellularLocation>
        <location evidence="2">Cytoplasm</location>
    </subcellularLocation>
    <subcellularLocation>
        <location evidence="1">Nucleus</location>
        <location evidence="1">Cajal body</location>
    </subcellularLocation>
    <subcellularLocation>
        <location evidence="3">Nucleus</location>
        <location evidence="3">Nucleolus</location>
    </subcellularLocation>
</comment>
<comment type="catalytic activity">
    <reaction evidence="16">
        <text>a 5'-end (N(2),N(7)-dimethyl 5'-triphosphoguanosine)-ribonucleoside in snRNA + S-adenosyl-L-methionine = a 5'-end (N(2),N(2),N(7)-trimethyl 5'-triphosphoguanosine)-ribonucleoside in snRNA + S-adenosyl-L-homocysteine + H(+)</text>
        <dbReference type="Rhea" id="RHEA:78479"/>
        <dbReference type="Rhea" id="RHEA-COMP:19087"/>
        <dbReference type="Rhea" id="RHEA-COMP:19089"/>
        <dbReference type="ChEBI" id="CHEBI:15378"/>
        <dbReference type="ChEBI" id="CHEBI:57856"/>
        <dbReference type="ChEBI" id="CHEBI:59789"/>
        <dbReference type="ChEBI" id="CHEBI:167623"/>
        <dbReference type="ChEBI" id="CHEBI:172880"/>
    </reaction>
    <physiologicalReaction direction="left-to-right" evidence="16">
        <dbReference type="Rhea" id="RHEA:78480"/>
    </physiologicalReaction>
</comment>
<dbReference type="GO" id="GO:0036261">
    <property type="term" value="P:7-methylguanosine cap hypermethylation"/>
    <property type="evidence" value="ECO:0000318"/>
    <property type="project" value="GO_Central"/>
</dbReference>
<evidence type="ECO:0000256" key="13">
    <source>
        <dbReference type="ARBA" id="ARBA00025783"/>
    </source>
</evidence>
<evidence type="ECO:0000313" key="23">
    <source>
        <dbReference type="EnsemblPlants" id="Bra014884.1-P"/>
    </source>
</evidence>
<reference evidence="23 24" key="2">
    <citation type="journal article" date="2018" name="Hortic Res">
        <title>Improved Brassica rapa reference genome by single-molecule sequencing and chromosome conformation capture technologies.</title>
        <authorList>
            <person name="Zhang L."/>
            <person name="Cai X."/>
            <person name="Wu J."/>
            <person name="Liu M."/>
            <person name="Grob S."/>
            <person name="Cheng F."/>
            <person name="Liang J."/>
            <person name="Cai C."/>
            <person name="Liu Z."/>
            <person name="Liu B."/>
            <person name="Wang F."/>
            <person name="Li S."/>
            <person name="Liu F."/>
            <person name="Li X."/>
            <person name="Cheng L."/>
            <person name="Yang W."/>
            <person name="Li M.H."/>
            <person name="Grossniklaus U."/>
            <person name="Zheng H."/>
            <person name="Wang X."/>
        </authorList>
    </citation>
    <scope>NUCLEOTIDE SEQUENCE [LARGE SCALE GENOMIC DNA]</scope>
    <source>
        <strain evidence="23 24">cv. Chiifu-401-42</strain>
    </source>
</reference>
<dbReference type="GO" id="GO:0071164">
    <property type="term" value="F:RNA cap trimethylguanosine synthase activity"/>
    <property type="evidence" value="ECO:0000318"/>
    <property type="project" value="GO_Central"/>
</dbReference>
<keyword evidence="9" id="KW-0949">S-adenosyl-L-methionine</keyword>